<dbReference type="Proteomes" id="UP000324222">
    <property type="component" value="Unassembled WGS sequence"/>
</dbReference>
<keyword evidence="1" id="KW-0479">Metal-binding</keyword>
<proteinExistence type="predicted"/>
<dbReference type="SUPFAM" id="SSF57667">
    <property type="entry name" value="beta-beta-alpha zinc fingers"/>
    <property type="match status" value="1"/>
</dbReference>
<dbReference type="EMBL" id="VSRR010006632">
    <property type="protein sequence ID" value="MPC45227.1"/>
    <property type="molecule type" value="Genomic_DNA"/>
</dbReference>
<dbReference type="PANTHER" id="PTHR19818:SF139">
    <property type="entry name" value="PAIR-RULE PROTEIN ODD-PAIRED"/>
    <property type="match status" value="1"/>
</dbReference>
<dbReference type="AlphaFoldDB" id="A0A5B7FI67"/>
<comment type="caution">
    <text evidence="7">The sequence shown here is derived from an EMBL/GenBank/DDBJ whole genome shotgun (WGS) entry which is preliminary data.</text>
</comment>
<dbReference type="GO" id="GO:0005634">
    <property type="term" value="C:nucleus"/>
    <property type="evidence" value="ECO:0007669"/>
    <property type="project" value="UniProtKB-ARBA"/>
</dbReference>
<dbReference type="PROSITE" id="PS50157">
    <property type="entry name" value="ZINC_FINGER_C2H2_2"/>
    <property type="match status" value="1"/>
</dbReference>
<dbReference type="InterPro" id="IPR036236">
    <property type="entry name" value="Znf_C2H2_sf"/>
</dbReference>
<dbReference type="SMART" id="SM00355">
    <property type="entry name" value="ZnF_C2H2"/>
    <property type="match status" value="2"/>
</dbReference>
<dbReference type="InterPro" id="IPR050329">
    <property type="entry name" value="GLI_C2H2-zinc-finger"/>
</dbReference>
<dbReference type="GO" id="GO:0008270">
    <property type="term" value="F:zinc ion binding"/>
    <property type="evidence" value="ECO:0007669"/>
    <property type="project" value="UniProtKB-KW"/>
</dbReference>
<keyword evidence="4" id="KW-0862">Zinc</keyword>
<evidence type="ECO:0000256" key="4">
    <source>
        <dbReference type="ARBA" id="ARBA00022833"/>
    </source>
</evidence>
<feature type="domain" description="C2H2-type" evidence="6">
    <location>
        <begin position="10"/>
        <end position="37"/>
    </location>
</feature>
<dbReference type="FunFam" id="3.30.160.60:FF:002343">
    <property type="entry name" value="Zinc finger protein 33A"/>
    <property type="match status" value="1"/>
</dbReference>
<reference evidence="7 8" key="1">
    <citation type="submission" date="2019-05" db="EMBL/GenBank/DDBJ databases">
        <title>Another draft genome of Portunus trituberculatus and its Hox gene families provides insights of decapod evolution.</title>
        <authorList>
            <person name="Jeong J.-H."/>
            <person name="Song I."/>
            <person name="Kim S."/>
            <person name="Choi T."/>
            <person name="Kim D."/>
            <person name="Ryu S."/>
            <person name="Kim W."/>
        </authorList>
    </citation>
    <scope>NUCLEOTIDE SEQUENCE [LARGE SCALE GENOMIC DNA]</scope>
    <source>
        <tissue evidence="7">Muscle</tissue>
    </source>
</reference>
<evidence type="ECO:0000313" key="8">
    <source>
        <dbReference type="Proteomes" id="UP000324222"/>
    </source>
</evidence>
<dbReference type="OrthoDB" id="6910977at2759"/>
<name>A0A5B7FI67_PORTR</name>
<protein>
    <submittedName>
        <fullName evidence="7">Zinc finger and BTB domain-containing protein 7B</fullName>
    </submittedName>
</protein>
<accession>A0A5B7FI67</accession>
<dbReference type="Pfam" id="PF13894">
    <property type="entry name" value="zf-C2H2_4"/>
    <property type="match status" value="1"/>
</dbReference>
<evidence type="ECO:0000256" key="3">
    <source>
        <dbReference type="ARBA" id="ARBA00022771"/>
    </source>
</evidence>
<evidence type="ECO:0000256" key="1">
    <source>
        <dbReference type="ARBA" id="ARBA00022723"/>
    </source>
</evidence>
<keyword evidence="3 5" id="KW-0863">Zinc-finger</keyword>
<evidence type="ECO:0000256" key="5">
    <source>
        <dbReference type="PROSITE-ProRule" id="PRU00042"/>
    </source>
</evidence>
<evidence type="ECO:0000313" key="7">
    <source>
        <dbReference type="EMBL" id="MPC45227.1"/>
    </source>
</evidence>
<dbReference type="GO" id="GO:0000978">
    <property type="term" value="F:RNA polymerase II cis-regulatory region sequence-specific DNA binding"/>
    <property type="evidence" value="ECO:0007669"/>
    <property type="project" value="TreeGrafter"/>
</dbReference>
<organism evidence="7 8">
    <name type="scientific">Portunus trituberculatus</name>
    <name type="common">Swimming crab</name>
    <name type="synonym">Neptunus trituberculatus</name>
    <dbReference type="NCBI Taxonomy" id="210409"/>
    <lineage>
        <taxon>Eukaryota</taxon>
        <taxon>Metazoa</taxon>
        <taxon>Ecdysozoa</taxon>
        <taxon>Arthropoda</taxon>
        <taxon>Crustacea</taxon>
        <taxon>Multicrustacea</taxon>
        <taxon>Malacostraca</taxon>
        <taxon>Eumalacostraca</taxon>
        <taxon>Eucarida</taxon>
        <taxon>Decapoda</taxon>
        <taxon>Pleocyemata</taxon>
        <taxon>Brachyura</taxon>
        <taxon>Eubrachyura</taxon>
        <taxon>Portunoidea</taxon>
        <taxon>Portunidae</taxon>
        <taxon>Portuninae</taxon>
        <taxon>Portunus</taxon>
    </lineage>
</organism>
<gene>
    <name evidence="7" type="primary">ZBTB7B</name>
    <name evidence="7" type="ORF">E2C01_038920</name>
</gene>
<keyword evidence="2" id="KW-0677">Repeat</keyword>
<dbReference type="Gene3D" id="3.30.160.60">
    <property type="entry name" value="Classic Zinc Finger"/>
    <property type="match status" value="1"/>
</dbReference>
<evidence type="ECO:0000256" key="2">
    <source>
        <dbReference type="ARBA" id="ARBA00022737"/>
    </source>
</evidence>
<evidence type="ECO:0000259" key="6">
    <source>
        <dbReference type="PROSITE" id="PS50157"/>
    </source>
</evidence>
<dbReference type="PANTHER" id="PTHR19818">
    <property type="entry name" value="ZINC FINGER PROTEIN ZIC AND GLI"/>
    <property type="match status" value="1"/>
</dbReference>
<keyword evidence="8" id="KW-1185">Reference proteome</keyword>
<dbReference type="PROSITE" id="PS00028">
    <property type="entry name" value="ZINC_FINGER_C2H2_1"/>
    <property type="match status" value="1"/>
</dbReference>
<dbReference type="InterPro" id="IPR013087">
    <property type="entry name" value="Znf_C2H2_type"/>
</dbReference>
<dbReference type="GO" id="GO:0045944">
    <property type="term" value="P:positive regulation of transcription by RNA polymerase II"/>
    <property type="evidence" value="ECO:0007669"/>
    <property type="project" value="UniProtKB-ARBA"/>
</dbReference>
<sequence length="284" mass="32121">MRVHTGAERCSCPECGASFSKRQKLNYHMRKHTGEGLLHCPLCTRSTTNSYSHKKHLETHQTVLGRLLQGAKVLGQTEDCQSLALRTLHNLAWVSARGRSHDQIPSLHPSRITSPVVEDKFNEAVEKCKLETAIKVEKDSLHNQNKSNLGKNKENKKDEIECAPDLKELETTLSISNKKNGIDINPADDNTSKVAWEQMKECSLAEEPLTILARLWQLIIEPKEGQERCDENTHFSRLLVKEEDLQAEINKDASSSVLDFQKLPSRVNLPQDFERYQGNSATTQ</sequence>
<dbReference type="GO" id="GO:0000981">
    <property type="term" value="F:DNA-binding transcription factor activity, RNA polymerase II-specific"/>
    <property type="evidence" value="ECO:0007669"/>
    <property type="project" value="TreeGrafter"/>
</dbReference>